<keyword evidence="1" id="KW-0175">Coiled coil</keyword>
<evidence type="ECO:0000313" key="8">
    <source>
        <dbReference type="Proteomes" id="UP000275267"/>
    </source>
</evidence>
<feature type="compositionally biased region" description="Basic and acidic residues" evidence="3">
    <location>
        <begin position="410"/>
        <end position="436"/>
    </location>
</feature>
<dbReference type="PANTHER" id="PTHR21596">
    <property type="entry name" value="RIBONUCLEASE P SUBUNIT P38"/>
    <property type="match status" value="1"/>
</dbReference>
<proteinExistence type="predicted"/>
<gene>
    <name evidence="7" type="ORF">C2845_PM07G01550</name>
</gene>
<dbReference type="AlphaFoldDB" id="A0A3L6SSZ7"/>
<dbReference type="STRING" id="4540.A0A3L6SSZ7"/>
<feature type="region of interest" description="Disordered" evidence="3">
    <location>
        <begin position="410"/>
        <end position="444"/>
    </location>
</feature>
<dbReference type="InterPro" id="IPR045177">
    <property type="entry name" value="FDM1-5/IDN2"/>
</dbReference>
<sequence length="702" mass="79610">MDLDMDDYIDPYEEAEAEAAADAAGIAGPNAVDSDSDPDSDEDDSDAESDYEEQSFGLLTSGKHRVRNPDGTFRCPFCPGKKKQGYKIKDLLQHADGIGVSSKRRRHGRERASHRAFARFVRTDPSFADDLVGITGILGAIKPVPANSNGSASATGEVKADAAPARSSSVPAENGVLPREVERFAWPWACVLAAGAGFNVEEFAGRVAMFSFVEVVPLFVDGMDGIETFAIVRFTNDWSGFNDALTLENHFSVNKLGKKEFETRSSGMSAAEGEGGEGEVKVYGWVAREGDYNGGTVVGRFLRKHTILKTIDEVSKTESEKSGEMVARLASQIQEKNRFLHDLETKKNATELSISRLEEDNRKLHEAYNEEMRSLHRRARENALRIFQENENLRQELDNKRRELNSRAKQLEKLSSENANDRKTLNDEKQKAKDDNSELELASIEQQRADEDVLKLLDDQKREKEDVFARMLQLEKELLEKQQLELEVARLNGTLQVMKHLEGDDDGDIHEKMEKLSERLEHERKRLEDLSGCLVRKERESNDELQQARKELIMGLEEELNGRTAIGIKRMGELDEKPFQNACKRKYGKDDYLAKAAELASSWQEELKKPSWHPFKVIQDNGEDKEVLDDDDAKLKYLWIEYGDDVCNTVKTALMEINEYNPSGRYVVSELWNFSKGRKATMKEVLKYLFRQMETTTKRRRG</sequence>
<dbReference type="Proteomes" id="UP000275267">
    <property type="component" value="Unassembled WGS sequence"/>
</dbReference>
<organism evidence="7 8">
    <name type="scientific">Panicum miliaceum</name>
    <name type="common">Proso millet</name>
    <name type="synonym">Broomcorn millet</name>
    <dbReference type="NCBI Taxonomy" id="4540"/>
    <lineage>
        <taxon>Eukaryota</taxon>
        <taxon>Viridiplantae</taxon>
        <taxon>Streptophyta</taxon>
        <taxon>Embryophyta</taxon>
        <taxon>Tracheophyta</taxon>
        <taxon>Spermatophyta</taxon>
        <taxon>Magnoliopsida</taxon>
        <taxon>Liliopsida</taxon>
        <taxon>Poales</taxon>
        <taxon>Poaceae</taxon>
        <taxon>PACMAD clade</taxon>
        <taxon>Panicoideae</taxon>
        <taxon>Panicodae</taxon>
        <taxon>Paniceae</taxon>
        <taxon>Panicinae</taxon>
        <taxon>Panicum</taxon>
        <taxon>Panicum sect. Panicum</taxon>
    </lineage>
</organism>
<evidence type="ECO:0000256" key="2">
    <source>
        <dbReference type="ARBA" id="ARBA00023158"/>
    </source>
</evidence>
<feature type="region of interest" description="Disordered" evidence="3">
    <location>
        <begin position="17"/>
        <end position="56"/>
    </location>
</feature>
<reference evidence="8" key="1">
    <citation type="journal article" date="2019" name="Nat. Commun.">
        <title>The genome of broomcorn millet.</title>
        <authorList>
            <person name="Zou C."/>
            <person name="Miki D."/>
            <person name="Li D."/>
            <person name="Tang Q."/>
            <person name="Xiao L."/>
            <person name="Rajput S."/>
            <person name="Deng P."/>
            <person name="Jia W."/>
            <person name="Huang R."/>
            <person name="Zhang M."/>
            <person name="Sun Y."/>
            <person name="Hu J."/>
            <person name="Fu X."/>
            <person name="Schnable P.S."/>
            <person name="Li F."/>
            <person name="Zhang H."/>
            <person name="Feng B."/>
            <person name="Zhu X."/>
            <person name="Liu R."/>
            <person name="Schnable J.C."/>
            <person name="Zhu J.-K."/>
            <person name="Zhang H."/>
        </authorList>
    </citation>
    <scope>NUCLEOTIDE SEQUENCE [LARGE SCALE GENOMIC DNA]</scope>
</reference>
<dbReference type="Pfam" id="PF03470">
    <property type="entry name" value="zf-XS"/>
    <property type="match status" value="1"/>
</dbReference>
<dbReference type="InterPro" id="IPR005380">
    <property type="entry name" value="XS_domain"/>
</dbReference>
<dbReference type="InterPro" id="IPR005379">
    <property type="entry name" value="FDM1-5/IDN2_XH"/>
</dbReference>
<keyword evidence="8" id="KW-1185">Reference proteome</keyword>
<feature type="compositionally biased region" description="Acidic residues" evidence="3">
    <location>
        <begin position="34"/>
        <end position="53"/>
    </location>
</feature>
<protein>
    <submittedName>
        <fullName evidence="7">Factor of DNA methylation 1-like</fullName>
    </submittedName>
</protein>
<comment type="caution">
    <text evidence="7">The sequence shown here is derived from an EMBL/GenBank/DDBJ whole genome shotgun (WGS) entry which is preliminary data.</text>
</comment>
<dbReference type="GO" id="GO:0080188">
    <property type="term" value="P:gene silencing by siRNA-directed DNA methylation"/>
    <property type="evidence" value="ECO:0007669"/>
    <property type="project" value="InterPro"/>
</dbReference>
<evidence type="ECO:0000259" key="6">
    <source>
        <dbReference type="Pfam" id="PF03470"/>
    </source>
</evidence>
<dbReference type="Gene3D" id="3.30.70.2890">
    <property type="entry name" value="XS domain"/>
    <property type="match status" value="1"/>
</dbReference>
<feature type="domain" description="XS" evidence="4">
    <location>
        <begin position="182"/>
        <end position="293"/>
    </location>
</feature>
<dbReference type="Pfam" id="PF03468">
    <property type="entry name" value="XS"/>
    <property type="match status" value="1"/>
</dbReference>
<name>A0A3L6SSZ7_PANMI</name>
<feature type="domain" description="Factor of DNA methylation 1-5/IDN2" evidence="5">
    <location>
        <begin position="569"/>
        <end position="698"/>
    </location>
</feature>
<evidence type="ECO:0000259" key="5">
    <source>
        <dbReference type="Pfam" id="PF03469"/>
    </source>
</evidence>
<dbReference type="EMBL" id="PQIB02000004">
    <property type="protein sequence ID" value="RLN25155.1"/>
    <property type="molecule type" value="Genomic_DNA"/>
</dbReference>
<accession>A0A3L6SSZ7</accession>
<evidence type="ECO:0000256" key="3">
    <source>
        <dbReference type="SAM" id="MobiDB-lite"/>
    </source>
</evidence>
<evidence type="ECO:0000313" key="7">
    <source>
        <dbReference type="EMBL" id="RLN25155.1"/>
    </source>
</evidence>
<keyword evidence="2" id="KW-0943">RNA-mediated gene silencing</keyword>
<evidence type="ECO:0000256" key="1">
    <source>
        <dbReference type="ARBA" id="ARBA00023054"/>
    </source>
</evidence>
<evidence type="ECO:0000259" key="4">
    <source>
        <dbReference type="Pfam" id="PF03468"/>
    </source>
</evidence>
<dbReference type="OrthoDB" id="1892195at2759"/>
<dbReference type="Pfam" id="PF03469">
    <property type="entry name" value="XH"/>
    <property type="match status" value="1"/>
</dbReference>
<dbReference type="InterPro" id="IPR038588">
    <property type="entry name" value="XS_domain_sf"/>
</dbReference>
<dbReference type="PANTHER" id="PTHR21596:SF51">
    <property type="entry name" value="OS01G0147700 PROTEIN"/>
    <property type="match status" value="1"/>
</dbReference>
<dbReference type="InterPro" id="IPR005381">
    <property type="entry name" value="Znf-XS_domain"/>
</dbReference>
<feature type="domain" description="Zinc finger-XS" evidence="6">
    <location>
        <begin position="75"/>
        <end position="118"/>
    </location>
</feature>
<feature type="compositionally biased region" description="Low complexity" evidence="3">
    <location>
        <begin position="20"/>
        <end position="29"/>
    </location>
</feature>